<name>A0A5B7K6N2_PORTR</name>
<sequence length="74" mass="8339">MLTTDVPSTFRRGLTVTAYAPEKLQSLNAWDYYVAFVNVKCEVIEQIEQTMTWQILFPTTTPTSLPTNAPIVGE</sequence>
<organism evidence="1 2">
    <name type="scientific">Portunus trituberculatus</name>
    <name type="common">Swimming crab</name>
    <name type="synonym">Neptunus trituberculatus</name>
    <dbReference type="NCBI Taxonomy" id="210409"/>
    <lineage>
        <taxon>Eukaryota</taxon>
        <taxon>Metazoa</taxon>
        <taxon>Ecdysozoa</taxon>
        <taxon>Arthropoda</taxon>
        <taxon>Crustacea</taxon>
        <taxon>Multicrustacea</taxon>
        <taxon>Malacostraca</taxon>
        <taxon>Eumalacostraca</taxon>
        <taxon>Eucarida</taxon>
        <taxon>Decapoda</taxon>
        <taxon>Pleocyemata</taxon>
        <taxon>Brachyura</taxon>
        <taxon>Eubrachyura</taxon>
        <taxon>Portunoidea</taxon>
        <taxon>Portunidae</taxon>
        <taxon>Portuninae</taxon>
        <taxon>Portunus</taxon>
    </lineage>
</organism>
<dbReference type="Proteomes" id="UP000324222">
    <property type="component" value="Unassembled WGS sequence"/>
</dbReference>
<gene>
    <name evidence="1" type="ORF">E2C01_098276</name>
</gene>
<keyword evidence="2" id="KW-1185">Reference proteome</keyword>
<dbReference type="EMBL" id="VSRR010132626">
    <property type="protein sequence ID" value="MPD02680.1"/>
    <property type="molecule type" value="Genomic_DNA"/>
</dbReference>
<dbReference type="AlphaFoldDB" id="A0A5B7K6N2"/>
<comment type="caution">
    <text evidence="1">The sequence shown here is derived from an EMBL/GenBank/DDBJ whole genome shotgun (WGS) entry which is preliminary data.</text>
</comment>
<accession>A0A5B7K6N2</accession>
<evidence type="ECO:0000313" key="1">
    <source>
        <dbReference type="EMBL" id="MPD02680.1"/>
    </source>
</evidence>
<proteinExistence type="predicted"/>
<evidence type="ECO:0000313" key="2">
    <source>
        <dbReference type="Proteomes" id="UP000324222"/>
    </source>
</evidence>
<reference evidence="1 2" key="1">
    <citation type="submission" date="2019-05" db="EMBL/GenBank/DDBJ databases">
        <title>Another draft genome of Portunus trituberculatus and its Hox gene families provides insights of decapod evolution.</title>
        <authorList>
            <person name="Jeong J.-H."/>
            <person name="Song I."/>
            <person name="Kim S."/>
            <person name="Choi T."/>
            <person name="Kim D."/>
            <person name="Ryu S."/>
            <person name="Kim W."/>
        </authorList>
    </citation>
    <scope>NUCLEOTIDE SEQUENCE [LARGE SCALE GENOMIC DNA]</scope>
    <source>
        <tissue evidence="1">Muscle</tissue>
    </source>
</reference>
<dbReference type="OrthoDB" id="6378302at2759"/>
<protein>
    <submittedName>
        <fullName evidence="1">Uncharacterized protein</fullName>
    </submittedName>
</protein>